<sequence length="117" mass="12406">MSDTEVEERGTLEIAHVVVRKVAERAADNVSGTVRIERKIAGVGAGLRGASVKVSGHGSDIDLLLDVAVQYPAAVRDVVDQVRTAVTEDVQHMTSYRVRGLNVTVSALLGDTPARVS</sequence>
<reference evidence="2" key="1">
    <citation type="submission" date="2020-12" db="EMBL/GenBank/DDBJ databases">
        <title>Prauserella sp. ASG 168, a novel actinomycete isolated from cave rock.</title>
        <authorList>
            <person name="Suriyachadkun C."/>
        </authorList>
    </citation>
    <scope>NUCLEOTIDE SEQUENCE</scope>
    <source>
        <strain evidence="2">ASG 168</strain>
    </source>
</reference>
<dbReference type="RefSeq" id="WP_200314649.1">
    <property type="nucleotide sequence ID" value="NZ_JAENJH010000001.1"/>
</dbReference>
<gene>
    <name evidence="2" type="ORF">JHE00_03490</name>
</gene>
<protein>
    <submittedName>
        <fullName evidence="2">Asp23/Gls24 family envelope stress response protein</fullName>
    </submittedName>
</protein>
<comment type="caution">
    <text evidence="2">The sequence shown here is derived from an EMBL/GenBank/DDBJ whole genome shotgun (WGS) entry which is preliminary data.</text>
</comment>
<dbReference type="AlphaFoldDB" id="A0A934QNT6"/>
<dbReference type="InterPro" id="IPR005531">
    <property type="entry name" value="Asp23"/>
</dbReference>
<dbReference type="EMBL" id="JAENJH010000001">
    <property type="protein sequence ID" value="MBK1783377.1"/>
    <property type="molecule type" value="Genomic_DNA"/>
</dbReference>
<evidence type="ECO:0000256" key="1">
    <source>
        <dbReference type="ARBA" id="ARBA00005721"/>
    </source>
</evidence>
<dbReference type="Proteomes" id="UP000635245">
    <property type="component" value="Unassembled WGS sequence"/>
</dbReference>
<dbReference type="Pfam" id="PF03780">
    <property type="entry name" value="Asp23"/>
    <property type="match status" value="1"/>
</dbReference>
<dbReference type="PANTHER" id="PTHR34297">
    <property type="entry name" value="HYPOTHETICAL CYTOSOLIC PROTEIN-RELATED"/>
    <property type="match status" value="1"/>
</dbReference>
<evidence type="ECO:0000313" key="2">
    <source>
        <dbReference type="EMBL" id="MBK1783377.1"/>
    </source>
</evidence>
<organism evidence="2 3">
    <name type="scientific">Prauserella cavernicola</name>
    <dbReference type="NCBI Taxonomy" id="2800127"/>
    <lineage>
        <taxon>Bacteria</taxon>
        <taxon>Bacillati</taxon>
        <taxon>Actinomycetota</taxon>
        <taxon>Actinomycetes</taxon>
        <taxon>Pseudonocardiales</taxon>
        <taxon>Pseudonocardiaceae</taxon>
        <taxon>Prauserella</taxon>
    </lineage>
</organism>
<evidence type="ECO:0000313" key="3">
    <source>
        <dbReference type="Proteomes" id="UP000635245"/>
    </source>
</evidence>
<accession>A0A934QNT6</accession>
<dbReference type="PANTHER" id="PTHR34297:SF2">
    <property type="entry name" value="ASP23_GLS24 FAMILY ENVELOPE STRESS RESPONSE PROTEIN"/>
    <property type="match status" value="1"/>
</dbReference>
<name>A0A934QNT6_9PSEU</name>
<comment type="similarity">
    <text evidence="1">Belongs to the asp23 family.</text>
</comment>
<proteinExistence type="inferred from homology"/>
<keyword evidence="3" id="KW-1185">Reference proteome</keyword>